<dbReference type="RefSeq" id="WP_016444235.1">
    <property type="nucleotide sequence ID" value="NZ_KE150266.1"/>
</dbReference>
<sequence>MGDINPKAGFGNFPIPRAGQWSPDVLGPGFEAQTLQLLPDDEGEVLATLVRHDASQDPHALAGTPEEPTFRALYIHGWNDYFHQRELARQIALAGGQFFGLDLRKYGRSWRRNQTFGWTQNLADYDEDIAEALLIMGEDLPVVLLGHSTGGLTATLWAAHHPGRLAGLWLNSAWLELQTSSLARVPTKQAVQLIASREPHRILPTGGNDFYGISLRGWNKDDGEMPSDLLPYKYDPSLAGWGLIPEWKATGRDIHAGWLAAVITGHQEVANGLDIDCPVMNISSTHTFAGSEWSADVRYQDTVLDADLIAERGARLGSNVLIRRFAGVHDLALSVPPVRRQLWSATLHWLRFSVLRSQALAPTESAEQFRLRVPEPVDVQLAPR</sequence>
<dbReference type="AlphaFoldDB" id="A0A9W5RET7"/>
<dbReference type="InterPro" id="IPR022742">
    <property type="entry name" value="Hydrolase_4"/>
</dbReference>
<name>A0A9W5RET7_9ACTO</name>
<accession>A0A9W5RET7</accession>
<dbReference type="Gene3D" id="3.40.50.1820">
    <property type="entry name" value="alpha/beta hydrolase"/>
    <property type="match status" value="1"/>
</dbReference>
<dbReference type="SUPFAM" id="SSF53474">
    <property type="entry name" value="alpha/beta-Hydrolases"/>
    <property type="match status" value="1"/>
</dbReference>
<reference evidence="2 3" key="1">
    <citation type="submission" date="2013-05" db="EMBL/GenBank/DDBJ databases">
        <title>The Genome Sequence of Actinomyces europaeus ACS-120-V-COL10B.</title>
        <authorList>
            <consortium name="The Broad Institute Genomics Platform"/>
            <person name="Earl A."/>
            <person name="Ward D."/>
            <person name="Feldgarden M."/>
            <person name="Gevers D."/>
            <person name="Saerens B."/>
            <person name="Vaneechoutte M."/>
            <person name="Walker B."/>
            <person name="Young S."/>
            <person name="Zeng Q."/>
            <person name="Gargeya S."/>
            <person name="Fitzgerald M."/>
            <person name="Haas B."/>
            <person name="Abouelleil A."/>
            <person name="Allen A.W."/>
            <person name="Alvarado L."/>
            <person name="Arachchi H.M."/>
            <person name="Berlin A.M."/>
            <person name="Chapman S.B."/>
            <person name="Gainer-Dewar J."/>
            <person name="Goldberg J."/>
            <person name="Griggs A."/>
            <person name="Gujja S."/>
            <person name="Hansen M."/>
            <person name="Howarth C."/>
            <person name="Imamovic A."/>
            <person name="Ireland A."/>
            <person name="Larimer J."/>
            <person name="McCowan C."/>
            <person name="Murphy C."/>
            <person name="Pearson M."/>
            <person name="Poon T.W."/>
            <person name="Priest M."/>
            <person name="Roberts A."/>
            <person name="Saif S."/>
            <person name="Shea T."/>
            <person name="Sisk P."/>
            <person name="Sykes S."/>
            <person name="Wortman J."/>
            <person name="Nusbaum C."/>
            <person name="Birren B."/>
        </authorList>
    </citation>
    <scope>NUCLEOTIDE SEQUENCE [LARGE SCALE GENOMIC DNA]</scope>
    <source>
        <strain evidence="2 3">ACS-120-V-Col10b</strain>
    </source>
</reference>
<proteinExistence type="predicted"/>
<evidence type="ECO:0000313" key="2">
    <source>
        <dbReference type="EMBL" id="EPD31124.1"/>
    </source>
</evidence>
<dbReference type="EMBL" id="AGWN01000001">
    <property type="protein sequence ID" value="EPD31124.1"/>
    <property type="molecule type" value="Genomic_DNA"/>
</dbReference>
<evidence type="ECO:0000259" key="1">
    <source>
        <dbReference type="Pfam" id="PF12146"/>
    </source>
</evidence>
<gene>
    <name evidence="2" type="ORF">HMPREF9238_00884</name>
</gene>
<comment type="caution">
    <text evidence="2">The sequence shown here is derived from an EMBL/GenBank/DDBJ whole genome shotgun (WGS) entry which is preliminary data.</text>
</comment>
<keyword evidence="3" id="KW-1185">Reference proteome</keyword>
<feature type="domain" description="Serine aminopeptidase S33" evidence="1">
    <location>
        <begin position="74"/>
        <end position="196"/>
    </location>
</feature>
<evidence type="ECO:0000313" key="3">
    <source>
        <dbReference type="Proteomes" id="UP000014387"/>
    </source>
</evidence>
<dbReference type="InterPro" id="IPR029058">
    <property type="entry name" value="AB_hydrolase_fold"/>
</dbReference>
<dbReference type="Pfam" id="PF12146">
    <property type="entry name" value="Hydrolase_4"/>
    <property type="match status" value="1"/>
</dbReference>
<protein>
    <recommendedName>
        <fullName evidence="1">Serine aminopeptidase S33 domain-containing protein</fullName>
    </recommendedName>
</protein>
<dbReference type="Proteomes" id="UP000014387">
    <property type="component" value="Unassembled WGS sequence"/>
</dbReference>
<organism evidence="2 3">
    <name type="scientific">Gleimia europaea ACS-120-V-Col10b</name>
    <dbReference type="NCBI Taxonomy" id="883069"/>
    <lineage>
        <taxon>Bacteria</taxon>
        <taxon>Bacillati</taxon>
        <taxon>Actinomycetota</taxon>
        <taxon>Actinomycetes</taxon>
        <taxon>Actinomycetales</taxon>
        <taxon>Actinomycetaceae</taxon>
        <taxon>Gleimia</taxon>
    </lineage>
</organism>
<dbReference type="OrthoDB" id="9801217at2"/>